<dbReference type="Proteomes" id="UP001054252">
    <property type="component" value="Unassembled WGS sequence"/>
</dbReference>
<accession>A0AAV5KSB5</accession>
<evidence type="ECO:0000313" key="2">
    <source>
        <dbReference type="Proteomes" id="UP001054252"/>
    </source>
</evidence>
<keyword evidence="2" id="KW-1185">Reference proteome</keyword>
<comment type="caution">
    <text evidence="1">The sequence shown here is derived from an EMBL/GenBank/DDBJ whole genome shotgun (WGS) entry which is preliminary data.</text>
</comment>
<sequence length="52" mass="6377">MPRMNLNVVLYPKKWNSRQNSLLLEINGPRPRCYHVVWDYERPLRRPNLITK</sequence>
<gene>
    <name evidence="1" type="ORF">SLEP1_g36714</name>
</gene>
<protein>
    <submittedName>
        <fullName evidence="1">Uncharacterized protein</fullName>
    </submittedName>
</protein>
<dbReference type="AlphaFoldDB" id="A0AAV5KSB5"/>
<organism evidence="1 2">
    <name type="scientific">Rubroshorea leprosula</name>
    <dbReference type="NCBI Taxonomy" id="152421"/>
    <lineage>
        <taxon>Eukaryota</taxon>
        <taxon>Viridiplantae</taxon>
        <taxon>Streptophyta</taxon>
        <taxon>Embryophyta</taxon>
        <taxon>Tracheophyta</taxon>
        <taxon>Spermatophyta</taxon>
        <taxon>Magnoliopsida</taxon>
        <taxon>eudicotyledons</taxon>
        <taxon>Gunneridae</taxon>
        <taxon>Pentapetalae</taxon>
        <taxon>rosids</taxon>
        <taxon>malvids</taxon>
        <taxon>Malvales</taxon>
        <taxon>Dipterocarpaceae</taxon>
        <taxon>Rubroshorea</taxon>
    </lineage>
</organism>
<dbReference type="EMBL" id="BPVZ01000076">
    <property type="protein sequence ID" value="GKV27552.1"/>
    <property type="molecule type" value="Genomic_DNA"/>
</dbReference>
<reference evidence="1 2" key="1">
    <citation type="journal article" date="2021" name="Commun. Biol.">
        <title>The genome of Shorea leprosula (Dipterocarpaceae) highlights the ecological relevance of drought in aseasonal tropical rainforests.</title>
        <authorList>
            <person name="Ng K.K.S."/>
            <person name="Kobayashi M.J."/>
            <person name="Fawcett J.A."/>
            <person name="Hatakeyama M."/>
            <person name="Paape T."/>
            <person name="Ng C.H."/>
            <person name="Ang C.C."/>
            <person name="Tnah L.H."/>
            <person name="Lee C.T."/>
            <person name="Nishiyama T."/>
            <person name="Sese J."/>
            <person name="O'Brien M.J."/>
            <person name="Copetti D."/>
            <person name="Mohd Noor M.I."/>
            <person name="Ong R.C."/>
            <person name="Putra M."/>
            <person name="Sireger I.Z."/>
            <person name="Indrioko S."/>
            <person name="Kosugi Y."/>
            <person name="Izuno A."/>
            <person name="Isagi Y."/>
            <person name="Lee S.L."/>
            <person name="Shimizu K.K."/>
        </authorList>
    </citation>
    <scope>NUCLEOTIDE SEQUENCE [LARGE SCALE GENOMIC DNA]</scope>
    <source>
        <strain evidence="1">214</strain>
    </source>
</reference>
<evidence type="ECO:0000313" key="1">
    <source>
        <dbReference type="EMBL" id="GKV27552.1"/>
    </source>
</evidence>
<proteinExistence type="predicted"/>
<name>A0AAV5KSB5_9ROSI</name>